<evidence type="ECO:0000313" key="2">
    <source>
        <dbReference type="Proteomes" id="UP000052230"/>
    </source>
</evidence>
<organism evidence="1 2">
    <name type="scientific">Xanthomonas citri pv. citri</name>
    <dbReference type="NCBI Taxonomy" id="611301"/>
    <lineage>
        <taxon>Bacteria</taxon>
        <taxon>Pseudomonadati</taxon>
        <taxon>Pseudomonadota</taxon>
        <taxon>Gammaproteobacteria</taxon>
        <taxon>Lysobacterales</taxon>
        <taxon>Lysobacteraceae</taxon>
        <taxon>Xanthomonas</taxon>
    </lineage>
</organism>
<sequence>MRWFSGGRVVAIQMDTAPTKSLAPVESRASPSGRKTIRALAEEIAGLTLTCSCGLTSLTRRTSVPRKTIQRAQLPPFAHVAPSLDGHRVTLALLRTASERASWSDADSSFAAADSRLLLISAVKFGNAIAMTIASTMIVTIISISEKPSCAWNAGRRM</sequence>
<dbReference type="AlphaFoldDB" id="A0A0U5FFG7"/>
<accession>A0A0U5FFG7</accession>
<gene>
    <name evidence="1" type="ORF">XAC3562_610007</name>
</gene>
<keyword evidence="2" id="KW-1185">Reference proteome</keyword>
<protein>
    <submittedName>
        <fullName evidence="1">Uncharacterized protein</fullName>
    </submittedName>
</protein>
<proteinExistence type="predicted"/>
<name>A0A0U5FFG7_XANCI</name>
<dbReference type="EMBL" id="CCXZ01000157">
    <property type="protein sequence ID" value="CEG17138.1"/>
    <property type="molecule type" value="Genomic_DNA"/>
</dbReference>
<dbReference type="Proteomes" id="UP000052230">
    <property type="component" value="Unassembled WGS sequence"/>
</dbReference>
<evidence type="ECO:0000313" key="1">
    <source>
        <dbReference type="EMBL" id="CEG17138.1"/>
    </source>
</evidence>
<comment type="caution">
    <text evidence="1">The sequence shown here is derived from an EMBL/GenBank/DDBJ whole genome shotgun (WGS) entry which is preliminary data.</text>
</comment>
<reference evidence="1 2" key="1">
    <citation type="submission" date="2014-09" db="EMBL/GenBank/DDBJ databases">
        <authorList>
            <person name="Regsiter A."/>
        </authorList>
    </citation>
    <scope>NUCLEOTIDE SEQUENCE [LARGE SCALE GENOMIC DNA]</scope>
</reference>